<dbReference type="EMBL" id="JABEND010000009">
    <property type="protein sequence ID" value="NNG37021.1"/>
    <property type="molecule type" value="Genomic_DNA"/>
</dbReference>
<keyword evidence="10" id="KW-0472">Membrane</keyword>
<dbReference type="InterPro" id="IPR025828">
    <property type="entry name" value="Put_sensor_dom"/>
</dbReference>
<protein>
    <recommendedName>
        <fullName evidence="2">histidine kinase</fullName>
        <ecNumber evidence="2">2.7.13.3</ecNumber>
    </recommendedName>
</protein>
<dbReference type="SUPFAM" id="SSF55874">
    <property type="entry name" value="ATPase domain of HSP90 chaperone/DNA topoisomerase II/histidine kinase"/>
    <property type="match status" value="1"/>
</dbReference>
<dbReference type="InterPro" id="IPR011712">
    <property type="entry name" value="Sig_transdc_His_kin_sub3_dim/P"/>
</dbReference>
<dbReference type="CDD" id="cd16917">
    <property type="entry name" value="HATPase_UhpB-NarQ-NarX-like"/>
    <property type="match status" value="1"/>
</dbReference>
<keyword evidence="14" id="KW-1185">Reference proteome</keyword>
<evidence type="ECO:0000259" key="12">
    <source>
        <dbReference type="Pfam" id="PF13796"/>
    </source>
</evidence>
<dbReference type="PANTHER" id="PTHR24421:SF10">
    <property type="entry name" value="NITRATE_NITRITE SENSOR PROTEIN NARQ"/>
    <property type="match status" value="1"/>
</dbReference>
<evidence type="ECO:0000256" key="7">
    <source>
        <dbReference type="ARBA" id="ARBA00022840"/>
    </source>
</evidence>
<evidence type="ECO:0000256" key="5">
    <source>
        <dbReference type="ARBA" id="ARBA00022741"/>
    </source>
</evidence>
<sequence>MSISTTGEPLRKRPEPQRTGAAARPRRSLPARVLGETGYVLAAFPLSLLALPIVAAMFSVGLGLSVTVIGLPLLALAGYVARTFALINRRLIRNTLQADAASPVYRRDERGLLRRALTTLGDPQTWLDILYGLFGFILATISFVLTVVWWTLTLGGLSWVLWGWSLPNGPNDQDVPELIGLGDSYLIKLAWYTTIGLLALLTLPWVVRAAAWITAGPALLLLSSRAHLQAEIEYQVQGRQAARTAEASSLRKLERDIHDGPQQRLVRLSMDLGRARKQVDADPEQARATLQEAIGQTRATLDELRALSRGIAPPVLADRGLTAALEEVVARSTIPVHLTMQVPAKMPEHVETAAYFVVSEALTNVAKHAGAEYALVDLTVHDSPAGRVLTITVSDNGVGGAQLSKGHGLVGLADRVRGVDGVLNLTSPTGGPTDLVAEIPC</sequence>
<dbReference type="Pfam" id="PF13796">
    <property type="entry name" value="Sensor"/>
    <property type="match status" value="1"/>
</dbReference>
<feature type="region of interest" description="Disordered" evidence="9">
    <location>
        <begin position="1"/>
        <end position="26"/>
    </location>
</feature>
<evidence type="ECO:0000256" key="2">
    <source>
        <dbReference type="ARBA" id="ARBA00012438"/>
    </source>
</evidence>
<dbReference type="Pfam" id="PF07730">
    <property type="entry name" value="HisKA_3"/>
    <property type="match status" value="1"/>
</dbReference>
<keyword evidence="6 13" id="KW-0418">Kinase</keyword>
<keyword evidence="10" id="KW-1133">Transmembrane helix</keyword>
<keyword evidence="5" id="KW-0547">Nucleotide-binding</keyword>
<comment type="caution">
    <text evidence="13">The sequence shown here is derived from an EMBL/GenBank/DDBJ whole genome shotgun (WGS) entry which is preliminary data.</text>
</comment>
<keyword evidence="8" id="KW-0902">Two-component regulatory system</keyword>
<evidence type="ECO:0000256" key="10">
    <source>
        <dbReference type="SAM" id="Phobius"/>
    </source>
</evidence>
<reference evidence="13 14" key="1">
    <citation type="submission" date="2020-05" db="EMBL/GenBank/DDBJ databases">
        <title>Nakamurella sp. DB0629 isolated from air conditioner.</title>
        <authorList>
            <person name="Kim D.H."/>
            <person name="Kim D.-U."/>
        </authorList>
    </citation>
    <scope>NUCLEOTIDE SEQUENCE [LARGE SCALE GENOMIC DNA]</scope>
    <source>
        <strain evidence="13 14">DB0629</strain>
    </source>
</reference>
<organism evidence="13 14">
    <name type="scientific">Nakamurella aerolata</name>
    <dbReference type="NCBI Taxonomy" id="1656892"/>
    <lineage>
        <taxon>Bacteria</taxon>
        <taxon>Bacillati</taxon>
        <taxon>Actinomycetota</taxon>
        <taxon>Actinomycetes</taxon>
        <taxon>Nakamurellales</taxon>
        <taxon>Nakamurellaceae</taxon>
        <taxon>Nakamurella</taxon>
    </lineage>
</organism>
<keyword evidence="3" id="KW-0597">Phosphoprotein</keyword>
<dbReference type="AlphaFoldDB" id="A0A849ACV4"/>
<feature type="transmembrane region" description="Helical" evidence="10">
    <location>
        <begin position="33"/>
        <end position="54"/>
    </location>
</feature>
<dbReference type="InterPro" id="IPR036890">
    <property type="entry name" value="HATPase_C_sf"/>
</dbReference>
<keyword evidence="4" id="KW-0808">Transferase</keyword>
<evidence type="ECO:0000256" key="6">
    <source>
        <dbReference type="ARBA" id="ARBA00022777"/>
    </source>
</evidence>
<evidence type="ECO:0000256" key="4">
    <source>
        <dbReference type="ARBA" id="ARBA00022679"/>
    </source>
</evidence>
<feature type="transmembrane region" description="Helical" evidence="10">
    <location>
        <begin position="189"/>
        <end position="222"/>
    </location>
</feature>
<evidence type="ECO:0000256" key="1">
    <source>
        <dbReference type="ARBA" id="ARBA00000085"/>
    </source>
</evidence>
<feature type="domain" description="Putative sensor" evidence="12">
    <location>
        <begin position="39"/>
        <end position="222"/>
    </location>
</feature>
<dbReference type="GO" id="GO:0005524">
    <property type="term" value="F:ATP binding"/>
    <property type="evidence" value="ECO:0007669"/>
    <property type="project" value="UniProtKB-KW"/>
</dbReference>
<evidence type="ECO:0000313" key="14">
    <source>
        <dbReference type="Proteomes" id="UP000562984"/>
    </source>
</evidence>
<dbReference type="InterPro" id="IPR050482">
    <property type="entry name" value="Sensor_HK_TwoCompSys"/>
</dbReference>
<dbReference type="Gene3D" id="1.20.5.1930">
    <property type="match status" value="1"/>
</dbReference>
<evidence type="ECO:0000313" key="13">
    <source>
        <dbReference type="EMBL" id="NNG37021.1"/>
    </source>
</evidence>
<dbReference type="GO" id="GO:0016020">
    <property type="term" value="C:membrane"/>
    <property type="evidence" value="ECO:0007669"/>
    <property type="project" value="InterPro"/>
</dbReference>
<keyword evidence="10" id="KW-0812">Transmembrane</keyword>
<evidence type="ECO:0000256" key="8">
    <source>
        <dbReference type="ARBA" id="ARBA00023012"/>
    </source>
</evidence>
<feature type="transmembrane region" description="Helical" evidence="10">
    <location>
        <begin position="60"/>
        <end position="81"/>
    </location>
</feature>
<evidence type="ECO:0000256" key="3">
    <source>
        <dbReference type="ARBA" id="ARBA00022553"/>
    </source>
</evidence>
<feature type="domain" description="Signal transduction histidine kinase subgroup 3 dimerisation and phosphoacceptor" evidence="11">
    <location>
        <begin position="252"/>
        <end position="315"/>
    </location>
</feature>
<dbReference type="GO" id="GO:0046983">
    <property type="term" value="F:protein dimerization activity"/>
    <property type="evidence" value="ECO:0007669"/>
    <property type="project" value="InterPro"/>
</dbReference>
<dbReference type="PANTHER" id="PTHR24421">
    <property type="entry name" value="NITRATE/NITRITE SENSOR PROTEIN NARX-RELATED"/>
    <property type="match status" value="1"/>
</dbReference>
<gene>
    <name evidence="13" type="ORF">HKD39_15150</name>
</gene>
<evidence type="ECO:0000259" key="11">
    <source>
        <dbReference type="Pfam" id="PF07730"/>
    </source>
</evidence>
<dbReference type="Proteomes" id="UP000562984">
    <property type="component" value="Unassembled WGS sequence"/>
</dbReference>
<name>A0A849ACV4_9ACTN</name>
<proteinExistence type="predicted"/>
<keyword evidence="7" id="KW-0067">ATP-binding</keyword>
<dbReference type="EC" id="2.7.13.3" evidence="2"/>
<evidence type="ECO:0000256" key="9">
    <source>
        <dbReference type="SAM" id="MobiDB-lite"/>
    </source>
</evidence>
<feature type="transmembrane region" description="Helical" evidence="10">
    <location>
        <begin position="129"/>
        <end position="152"/>
    </location>
</feature>
<accession>A0A849ACV4</accession>
<comment type="catalytic activity">
    <reaction evidence="1">
        <text>ATP + protein L-histidine = ADP + protein N-phospho-L-histidine.</text>
        <dbReference type="EC" id="2.7.13.3"/>
    </reaction>
</comment>
<dbReference type="GO" id="GO:0000155">
    <property type="term" value="F:phosphorelay sensor kinase activity"/>
    <property type="evidence" value="ECO:0007669"/>
    <property type="project" value="InterPro"/>
</dbReference>
<dbReference type="Gene3D" id="3.30.565.10">
    <property type="entry name" value="Histidine kinase-like ATPase, C-terminal domain"/>
    <property type="match status" value="1"/>
</dbReference>